<feature type="compositionally biased region" description="Basic and acidic residues" evidence="1">
    <location>
        <begin position="332"/>
        <end position="343"/>
    </location>
</feature>
<dbReference type="Proteomes" id="UP000688137">
    <property type="component" value="Unassembled WGS sequence"/>
</dbReference>
<dbReference type="OMA" id="NDTHRSQ"/>
<comment type="caution">
    <text evidence="2">The sequence shown here is derived from an EMBL/GenBank/DDBJ whole genome shotgun (WGS) entry which is preliminary data.</text>
</comment>
<feature type="region of interest" description="Disordered" evidence="1">
    <location>
        <begin position="304"/>
        <end position="361"/>
    </location>
</feature>
<name>A0A8S1MGI6_PARPR</name>
<evidence type="ECO:0000313" key="2">
    <source>
        <dbReference type="EMBL" id="CAD8079527.1"/>
    </source>
</evidence>
<dbReference type="AlphaFoldDB" id="A0A8S1MGI6"/>
<accession>A0A8S1MGI6</accession>
<dbReference type="EMBL" id="CAJJDM010000063">
    <property type="protein sequence ID" value="CAD8079527.1"/>
    <property type="molecule type" value="Genomic_DNA"/>
</dbReference>
<keyword evidence="3" id="KW-1185">Reference proteome</keyword>
<feature type="compositionally biased region" description="Low complexity" evidence="1">
    <location>
        <begin position="123"/>
        <end position="141"/>
    </location>
</feature>
<feature type="region of interest" description="Disordered" evidence="1">
    <location>
        <begin position="1"/>
        <end position="32"/>
    </location>
</feature>
<proteinExistence type="predicted"/>
<gene>
    <name evidence="2" type="ORF">PPRIM_AZ9-3.1.T0620070</name>
</gene>
<sequence length="361" mass="42568">MKSFRSEEPLSTTSKNKGFTFEIGNQSTTRKQQKIPFQLNSLNTEECDNDTHRSQQAFKKLKNLEFQNDLFMLEMQHGQRRKEAESNRLKFQLSSIKSDIDFMKSQLQSPVAKVNTKRKRSQSIDSEQSSDRSSSSSSDNSYVKCPIKFKHYEPIQKDQMKIDSFETIENRFKQLFQISDVNDKLNWMIRQYFNSYHSIQLDLQNNLLPLLLDNTLKLLIEIIEKLNSIKLDTLQFKSYDPFSNGDKNNKRYSSDLDIETINQEYQFQVNHTQTDYCQKFNEQLQKNQFSTPQYKQQQQQQQVEQKQSARQLSNMMKSKPDSSCQTSNNQTLDKKVSISERSQKKTTQKTQLMPSLKNRQK</sequence>
<feature type="compositionally biased region" description="Polar residues" evidence="1">
    <location>
        <begin position="312"/>
        <end position="331"/>
    </location>
</feature>
<reference evidence="2" key="1">
    <citation type="submission" date="2021-01" db="EMBL/GenBank/DDBJ databases">
        <authorList>
            <consortium name="Genoscope - CEA"/>
            <person name="William W."/>
        </authorList>
    </citation>
    <scope>NUCLEOTIDE SEQUENCE</scope>
</reference>
<feature type="region of interest" description="Disordered" evidence="1">
    <location>
        <begin position="111"/>
        <end position="141"/>
    </location>
</feature>
<protein>
    <submittedName>
        <fullName evidence="2">Uncharacterized protein</fullName>
    </submittedName>
</protein>
<evidence type="ECO:0000313" key="3">
    <source>
        <dbReference type="Proteomes" id="UP000688137"/>
    </source>
</evidence>
<evidence type="ECO:0000256" key="1">
    <source>
        <dbReference type="SAM" id="MobiDB-lite"/>
    </source>
</evidence>
<organism evidence="2 3">
    <name type="scientific">Paramecium primaurelia</name>
    <dbReference type="NCBI Taxonomy" id="5886"/>
    <lineage>
        <taxon>Eukaryota</taxon>
        <taxon>Sar</taxon>
        <taxon>Alveolata</taxon>
        <taxon>Ciliophora</taxon>
        <taxon>Intramacronucleata</taxon>
        <taxon>Oligohymenophorea</taxon>
        <taxon>Peniculida</taxon>
        <taxon>Parameciidae</taxon>
        <taxon>Paramecium</taxon>
    </lineage>
</organism>
<feature type="compositionally biased region" description="Polar residues" evidence="1">
    <location>
        <begin position="9"/>
        <end position="30"/>
    </location>
</feature>